<dbReference type="Proteomes" id="UP000294829">
    <property type="component" value="Unassembled WGS sequence"/>
</dbReference>
<protein>
    <submittedName>
        <fullName evidence="2">Uncharacterized protein</fullName>
    </submittedName>
</protein>
<keyword evidence="3" id="KW-1185">Reference proteome</keyword>
<organism evidence="2 3">
    <name type="scientific">Sapientia aquatica</name>
    <dbReference type="NCBI Taxonomy" id="1549640"/>
    <lineage>
        <taxon>Bacteria</taxon>
        <taxon>Pseudomonadati</taxon>
        <taxon>Pseudomonadota</taxon>
        <taxon>Betaproteobacteria</taxon>
        <taxon>Burkholderiales</taxon>
        <taxon>Oxalobacteraceae</taxon>
        <taxon>Sapientia</taxon>
    </lineage>
</organism>
<comment type="caution">
    <text evidence="2">The sequence shown here is derived from an EMBL/GenBank/DDBJ whole genome shotgun (WGS) entry which is preliminary data.</text>
</comment>
<keyword evidence="1" id="KW-0472">Membrane</keyword>
<evidence type="ECO:0000313" key="2">
    <source>
        <dbReference type="EMBL" id="TDK59580.1"/>
    </source>
</evidence>
<dbReference type="EMBL" id="SMYL01000022">
    <property type="protein sequence ID" value="TDK59580.1"/>
    <property type="molecule type" value="Genomic_DNA"/>
</dbReference>
<proteinExistence type="predicted"/>
<sequence>MNFTQLIRPYHPLQWLFSLVAFCILLISIGIAILLGPNKIARALHQWTTPMVRISTGPAVSVAPSVRENAIEHRAAEIDGLLKRKWADSLLAIEQVQTKDVTVLEFHPDYANASFVVHGEARQFEALSNYIGGLNATGLVRNVALMHENGVSREHVDTIEFELKGNL</sequence>
<evidence type="ECO:0000256" key="1">
    <source>
        <dbReference type="SAM" id="Phobius"/>
    </source>
</evidence>
<gene>
    <name evidence="2" type="ORF">E2I14_18700</name>
</gene>
<dbReference type="OrthoDB" id="8759888at2"/>
<accession>A0A4R5VN78</accession>
<feature type="transmembrane region" description="Helical" evidence="1">
    <location>
        <begin position="15"/>
        <end position="35"/>
    </location>
</feature>
<keyword evidence="1" id="KW-1133">Transmembrane helix</keyword>
<dbReference type="AlphaFoldDB" id="A0A4R5VN78"/>
<reference evidence="2 3" key="1">
    <citation type="submission" date="2019-03" db="EMBL/GenBank/DDBJ databases">
        <title>Sapientia aquatica gen. nov., sp. nov., isolated from a crater lake.</title>
        <authorList>
            <person name="Felfoldi T."/>
            <person name="Szabo A."/>
            <person name="Toth E."/>
            <person name="Schumann P."/>
            <person name="Keki Z."/>
            <person name="Marialigeti K."/>
            <person name="Mathe I."/>
        </authorList>
    </citation>
    <scope>NUCLEOTIDE SEQUENCE [LARGE SCALE GENOMIC DNA]</scope>
    <source>
        <strain evidence="2 3">SA-152</strain>
    </source>
</reference>
<dbReference type="RefSeq" id="WP_133331392.1">
    <property type="nucleotide sequence ID" value="NZ_SMYL01000022.1"/>
</dbReference>
<name>A0A4R5VN78_9BURK</name>
<evidence type="ECO:0000313" key="3">
    <source>
        <dbReference type="Proteomes" id="UP000294829"/>
    </source>
</evidence>
<keyword evidence="1" id="KW-0812">Transmembrane</keyword>